<dbReference type="KEGG" id="cvr:CHLNCDRAFT_141275"/>
<dbReference type="InterPro" id="IPR004154">
    <property type="entry name" value="Anticodon-bd"/>
</dbReference>
<dbReference type="GO" id="GO:0017101">
    <property type="term" value="C:aminoacyl-tRNA synthetase multienzyme complex"/>
    <property type="evidence" value="ECO:0007669"/>
    <property type="project" value="TreeGrafter"/>
</dbReference>
<dbReference type="PANTHER" id="PTHR43382:SF2">
    <property type="entry name" value="BIFUNCTIONAL GLUTAMATE_PROLINE--TRNA LIGASE"/>
    <property type="match status" value="1"/>
</dbReference>
<feature type="region of interest" description="Disordered" evidence="1">
    <location>
        <begin position="211"/>
        <end position="331"/>
    </location>
</feature>
<dbReference type="GO" id="GO:0004827">
    <property type="term" value="F:proline-tRNA ligase activity"/>
    <property type="evidence" value="ECO:0007669"/>
    <property type="project" value="InterPro"/>
</dbReference>
<dbReference type="InParanoid" id="E1ZSI0"/>
<dbReference type="STRING" id="554065.E1ZSI0"/>
<feature type="compositionally biased region" description="Low complexity" evidence="1">
    <location>
        <begin position="235"/>
        <end position="248"/>
    </location>
</feature>
<dbReference type="AlphaFoldDB" id="E1ZSI0"/>
<proteinExistence type="predicted"/>
<dbReference type="GO" id="GO:0006433">
    <property type="term" value="P:prolyl-tRNA aminoacylation"/>
    <property type="evidence" value="ECO:0007669"/>
    <property type="project" value="InterPro"/>
</dbReference>
<feature type="compositionally biased region" description="Low complexity" evidence="1">
    <location>
        <begin position="294"/>
        <end position="304"/>
    </location>
</feature>
<dbReference type="GO" id="GO:0005524">
    <property type="term" value="F:ATP binding"/>
    <property type="evidence" value="ECO:0007669"/>
    <property type="project" value="InterPro"/>
</dbReference>
<gene>
    <name evidence="3" type="ORF">CHLNCDRAFT_141275</name>
</gene>
<dbReference type="Proteomes" id="UP000008141">
    <property type="component" value="Unassembled WGS sequence"/>
</dbReference>
<dbReference type="EMBL" id="GL433866">
    <property type="protein sequence ID" value="EFN51249.1"/>
    <property type="molecule type" value="Genomic_DNA"/>
</dbReference>
<dbReference type="eggNOG" id="KOG4163">
    <property type="taxonomic scope" value="Eukaryota"/>
</dbReference>
<dbReference type="Gene3D" id="3.40.50.800">
    <property type="entry name" value="Anticodon-binding domain"/>
    <property type="match status" value="1"/>
</dbReference>
<accession>E1ZSI0</accession>
<dbReference type="SUPFAM" id="SSF52954">
    <property type="entry name" value="Class II aaRS ABD-related"/>
    <property type="match status" value="1"/>
</dbReference>
<reference evidence="3 4" key="1">
    <citation type="journal article" date="2010" name="Plant Cell">
        <title>The Chlorella variabilis NC64A genome reveals adaptation to photosymbiosis, coevolution with viruses, and cryptic sex.</title>
        <authorList>
            <person name="Blanc G."/>
            <person name="Duncan G."/>
            <person name="Agarkova I."/>
            <person name="Borodovsky M."/>
            <person name="Gurnon J."/>
            <person name="Kuo A."/>
            <person name="Lindquist E."/>
            <person name="Lucas S."/>
            <person name="Pangilinan J."/>
            <person name="Polle J."/>
            <person name="Salamov A."/>
            <person name="Terry A."/>
            <person name="Yamada T."/>
            <person name="Dunigan D.D."/>
            <person name="Grigoriev I.V."/>
            <person name="Claverie J.M."/>
            <person name="Van Etten J.L."/>
        </authorList>
    </citation>
    <scope>NUCLEOTIDE SEQUENCE [LARGE SCALE GENOMIC DNA]</scope>
    <source>
        <strain evidence="3 4">NC64A</strain>
    </source>
</reference>
<feature type="domain" description="Anticodon-binding" evidence="2">
    <location>
        <begin position="96"/>
        <end position="176"/>
    </location>
</feature>
<dbReference type="GeneID" id="17350700"/>
<feature type="region of interest" description="Disordered" evidence="1">
    <location>
        <begin position="1"/>
        <end position="24"/>
    </location>
</feature>
<dbReference type="OrthoDB" id="548194at2759"/>
<dbReference type="Pfam" id="PF03129">
    <property type="entry name" value="HGTP_anticodon"/>
    <property type="match status" value="1"/>
</dbReference>
<evidence type="ECO:0000313" key="4">
    <source>
        <dbReference type="Proteomes" id="UP000008141"/>
    </source>
</evidence>
<dbReference type="InterPro" id="IPR004499">
    <property type="entry name" value="Pro-tRNA-ligase_IIa_arc-type"/>
</dbReference>
<evidence type="ECO:0000256" key="1">
    <source>
        <dbReference type="SAM" id="MobiDB-lite"/>
    </source>
</evidence>
<evidence type="ECO:0000313" key="3">
    <source>
        <dbReference type="EMBL" id="EFN51249.1"/>
    </source>
</evidence>
<feature type="compositionally biased region" description="Basic residues" evidence="1">
    <location>
        <begin position="321"/>
        <end position="331"/>
    </location>
</feature>
<dbReference type="RefSeq" id="XP_005843351.1">
    <property type="nucleotide sequence ID" value="XM_005843289.1"/>
</dbReference>
<keyword evidence="4" id="KW-1185">Reference proteome</keyword>
<dbReference type="PANTHER" id="PTHR43382">
    <property type="entry name" value="PROLYL-TRNA SYNTHETASE"/>
    <property type="match status" value="1"/>
</dbReference>
<protein>
    <recommendedName>
        <fullName evidence="2">Anticodon-binding domain-containing protein</fullName>
    </recommendedName>
</protein>
<name>E1ZSI0_CHLVA</name>
<dbReference type="GO" id="GO:0005737">
    <property type="term" value="C:cytoplasm"/>
    <property type="evidence" value="ECO:0007669"/>
    <property type="project" value="InterPro"/>
</dbReference>
<sequence>MKDTAAAPDQERKRSRKSDGGAAAATAAAAATLAVAKKHKRRRKAPADATQLSQLELMRRQRQRELRALALRLREQGKVYNAKKHKKHKPRRRVAVIIIPIVWNKKVGEKASILASAEKIQELLRGAGVKADSDTTNELTPGQKMRHWEEKGVMVRVELGSKEVDAGTAVVARCTTPGEVAHKQTVAVGQPLLQLVLRHLEELGIPLQAPAADGASAEQNGAQEEEQQGQGQGPAGPEQQHAQQQQGEQQERPSEKKKKKKAQPSGDDLQGDFDGLPLLPEQSGGKKGKRREQAAAAAAEELAASVFGQPDGTEEREGGRPKKKKHKAVKF</sequence>
<dbReference type="InterPro" id="IPR036621">
    <property type="entry name" value="Anticodon-bd_dom_sf"/>
</dbReference>
<organism evidence="4">
    <name type="scientific">Chlorella variabilis</name>
    <name type="common">Green alga</name>
    <dbReference type="NCBI Taxonomy" id="554065"/>
    <lineage>
        <taxon>Eukaryota</taxon>
        <taxon>Viridiplantae</taxon>
        <taxon>Chlorophyta</taxon>
        <taxon>core chlorophytes</taxon>
        <taxon>Trebouxiophyceae</taxon>
        <taxon>Chlorellales</taxon>
        <taxon>Chlorellaceae</taxon>
        <taxon>Chlorella clade</taxon>
        <taxon>Chlorella</taxon>
    </lineage>
</organism>
<evidence type="ECO:0000259" key="2">
    <source>
        <dbReference type="Pfam" id="PF03129"/>
    </source>
</evidence>